<dbReference type="Gene3D" id="1.10.10.10">
    <property type="entry name" value="Winged helix-like DNA-binding domain superfamily/Winged helix DNA-binding domain"/>
    <property type="match status" value="1"/>
</dbReference>
<keyword evidence="3" id="KW-1185">Reference proteome</keyword>
<feature type="domain" description="Transcription regulator PadR N-terminal" evidence="1">
    <location>
        <begin position="114"/>
        <end position="184"/>
    </location>
</feature>
<dbReference type="SUPFAM" id="SSF46785">
    <property type="entry name" value="Winged helix' DNA-binding domain"/>
    <property type="match status" value="1"/>
</dbReference>
<dbReference type="EMBL" id="JAIULA010000012">
    <property type="protein sequence ID" value="MCP0887091.1"/>
    <property type="molecule type" value="Genomic_DNA"/>
</dbReference>
<reference evidence="2 3" key="1">
    <citation type="journal article" date="2023" name="Int. J. Syst. Evol. Microbiol.">
        <title>Ligilactobacillus ubinensis sp. nov., a novel species isolated from the wild ferment of a durian fruit (Durio zibethinus).</title>
        <authorList>
            <person name="Heng Y.C."/>
            <person name="Menon N."/>
            <person name="Chen B."/>
            <person name="Loo B.Z.L."/>
            <person name="Wong G.W.J."/>
            <person name="Lim A.C.H."/>
            <person name="Silvaraju S."/>
            <person name="Kittelmann S."/>
        </authorList>
    </citation>
    <scope>NUCLEOTIDE SEQUENCE [LARGE SCALE GENOMIC DNA]</scope>
    <source>
        <strain evidence="2 3">WILCCON 0076</strain>
    </source>
</reference>
<organism evidence="2 3">
    <name type="scientific">Ligilactobacillus ubinensis</name>
    <dbReference type="NCBI Taxonomy" id="2876789"/>
    <lineage>
        <taxon>Bacteria</taxon>
        <taxon>Bacillati</taxon>
        <taxon>Bacillota</taxon>
        <taxon>Bacilli</taxon>
        <taxon>Lactobacillales</taxon>
        <taxon>Lactobacillaceae</taxon>
        <taxon>Ligilactobacillus</taxon>
    </lineage>
</organism>
<dbReference type="Proteomes" id="UP001139006">
    <property type="component" value="Unassembled WGS sequence"/>
</dbReference>
<name>A0A9X2FLV2_9LACO</name>
<dbReference type="InterPro" id="IPR005149">
    <property type="entry name" value="Tscrpt_reg_PadR_N"/>
</dbReference>
<gene>
    <name evidence="2" type="ORF">LB941_07045</name>
</gene>
<dbReference type="InterPro" id="IPR036390">
    <property type="entry name" value="WH_DNA-bd_sf"/>
</dbReference>
<dbReference type="Pfam" id="PF05973">
    <property type="entry name" value="Gp49"/>
    <property type="match status" value="1"/>
</dbReference>
<evidence type="ECO:0000313" key="3">
    <source>
        <dbReference type="Proteomes" id="UP001139006"/>
    </source>
</evidence>
<dbReference type="PANTHER" id="PTHR43252">
    <property type="entry name" value="TRANSCRIPTIONAL REGULATOR YQJI"/>
    <property type="match status" value="1"/>
</dbReference>
<evidence type="ECO:0000313" key="2">
    <source>
        <dbReference type="EMBL" id="MCP0887091.1"/>
    </source>
</evidence>
<sequence length="289" mass="34318">MLSARNFRKTIRLSHANVLKSYKYPIMELRPQSERIFYASYAGERFVLLSHYTKKQSKTDTKQVEHAMTLLEGWFARKQESVLYLTFISFRYILFISKRYKRTVDIEMMNELYVLGELMEKPKTAYRLRQSMQVSLGRHRKTSFGVIYPLFERLEKEGYITLTIQDDDKRSTRLAAITKKGEARFFNLMHEPVPEGAHTDDIFQIKLDSMQHLPLSKQQDLLDQYMNEQVAIVDDCQAELEHLKKHEKKDHWYAMQKMQLRLKQAQVTQQWIQEFKAALKKNGGFQSND</sequence>
<dbReference type="InterPro" id="IPR009241">
    <property type="entry name" value="HigB-like"/>
</dbReference>
<protein>
    <submittedName>
        <fullName evidence="2">PadR family transcriptional regulator</fullName>
    </submittedName>
</protein>
<dbReference type="AlphaFoldDB" id="A0A9X2FLV2"/>
<dbReference type="Pfam" id="PF03551">
    <property type="entry name" value="PadR"/>
    <property type="match status" value="1"/>
</dbReference>
<proteinExistence type="predicted"/>
<dbReference type="InterPro" id="IPR036388">
    <property type="entry name" value="WH-like_DNA-bd_sf"/>
</dbReference>
<evidence type="ECO:0000259" key="1">
    <source>
        <dbReference type="Pfam" id="PF03551"/>
    </source>
</evidence>
<dbReference type="PANTHER" id="PTHR43252:SF2">
    <property type="entry name" value="TRANSCRIPTION REGULATOR, PADR-LIKE FAMILY"/>
    <property type="match status" value="1"/>
</dbReference>
<comment type="caution">
    <text evidence="2">The sequence shown here is derived from an EMBL/GenBank/DDBJ whole genome shotgun (WGS) entry which is preliminary data.</text>
</comment>
<accession>A0A9X2FLV2</accession>